<reference evidence="1" key="1">
    <citation type="submission" date="2023-11" db="EMBL/GenBank/DDBJ databases">
        <authorList>
            <person name="Poullet M."/>
        </authorList>
    </citation>
    <scope>NUCLEOTIDE SEQUENCE</scope>
    <source>
        <strain evidence="1">E1834</strain>
    </source>
</reference>
<accession>A0ACB0ZZ79</accession>
<dbReference type="EMBL" id="CAVMJV010000053">
    <property type="protein sequence ID" value="CAK5084469.1"/>
    <property type="molecule type" value="Genomic_DNA"/>
</dbReference>
<dbReference type="Proteomes" id="UP001497535">
    <property type="component" value="Unassembled WGS sequence"/>
</dbReference>
<gene>
    <name evidence="1" type="ORF">MENTE1834_LOCUS31863</name>
</gene>
<sequence length="241" mass="28075">MKILQVIFRFKFFCHHWCYFLFFSDMDKIKIKSSFLIISGYEFKIAAEKQIELSSEFLMLPVDTGRETVLASLSFKHVINVELMDNSEQKGAGLALHVNNFMMGKLQQYLVVEGNKLMDYKCSYSRHKLIVLDILNCDYENMHHIRQILSNASLFHHNYVVQQMNKNKKSKLEIAVQFVGLISHNQWSVLLSMLSDTGFYRLLGTYSLPLPAQLLMYKIVISYLHNFKKLTFGIIHSVTLT</sequence>
<evidence type="ECO:0000313" key="1">
    <source>
        <dbReference type="EMBL" id="CAK5084469.1"/>
    </source>
</evidence>
<evidence type="ECO:0000313" key="2">
    <source>
        <dbReference type="Proteomes" id="UP001497535"/>
    </source>
</evidence>
<proteinExistence type="predicted"/>
<comment type="caution">
    <text evidence="1">The sequence shown here is derived from an EMBL/GenBank/DDBJ whole genome shotgun (WGS) entry which is preliminary data.</text>
</comment>
<protein>
    <submittedName>
        <fullName evidence="1">Uncharacterized protein</fullName>
    </submittedName>
</protein>
<name>A0ACB0ZZ79_MELEN</name>
<organism evidence="1 2">
    <name type="scientific">Meloidogyne enterolobii</name>
    <name type="common">Root-knot nematode worm</name>
    <name type="synonym">Meloidogyne mayaguensis</name>
    <dbReference type="NCBI Taxonomy" id="390850"/>
    <lineage>
        <taxon>Eukaryota</taxon>
        <taxon>Metazoa</taxon>
        <taxon>Ecdysozoa</taxon>
        <taxon>Nematoda</taxon>
        <taxon>Chromadorea</taxon>
        <taxon>Rhabditida</taxon>
        <taxon>Tylenchina</taxon>
        <taxon>Tylenchomorpha</taxon>
        <taxon>Tylenchoidea</taxon>
        <taxon>Meloidogynidae</taxon>
        <taxon>Meloidogyninae</taxon>
        <taxon>Meloidogyne</taxon>
    </lineage>
</organism>
<keyword evidence="2" id="KW-1185">Reference proteome</keyword>